<feature type="compositionally biased region" description="Pro residues" evidence="1">
    <location>
        <begin position="115"/>
        <end position="128"/>
    </location>
</feature>
<feature type="compositionally biased region" description="Polar residues" evidence="1">
    <location>
        <begin position="42"/>
        <end position="58"/>
    </location>
</feature>
<protein>
    <submittedName>
        <fullName evidence="2">Uncharacterized protein</fullName>
    </submittedName>
</protein>
<dbReference type="AlphaFoldDB" id="A0A0C9W5M2"/>
<gene>
    <name evidence="2" type="ORF">HYDPIDRAFT_34679</name>
</gene>
<feature type="compositionally biased region" description="Basic and acidic residues" evidence="1">
    <location>
        <begin position="166"/>
        <end position="184"/>
    </location>
</feature>
<dbReference type="Proteomes" id="UP000053820">
    <property type="component" value="Unassembled WGS sequence"/>
</dbReference>
<evidence type="ECO:0000313" key="3">
    <source>
        <dbReference type="Proteomes" id="UP000053820"/>
    </source>
</evidence>
<organism evidence="2 3">
    <name type="scientific">Hydnomerulius pinastri MD-312</name>
    <dbReference type="NCBI Taxonomy" id="994086"/>
    <lineage>
        <taxon>Eukaryota</taxon>
        <taxon>Fungi</taxon>
        <taxon>Dikarya</taxon>
        <taxon>Basidiomycota</taxon>
        <taxon>Agaricomycotina</taxon>
        <taxon>Agaricomycetes</taxon>
        <taxon>Agaricomycetidae</taxon>
        <taxon>Boletales</taxon>
        <taxon>Boletales incertae sedis</taxon>
        <taxon>Leucogyrophana</taxon>
    </lineage>
</organism>
<evidence type="ECO:0000313" key="2">
    <source>
        <dbReference type="EMBL" id="KIJ57916.1"/>
    </source>
</evidence>
<sequence length="184" mass="19810">MSLNLSFLNVAQPVLTMKSYLQQLLTMKSCITDTPVNNNVDQLHSNHTATTAGSTPVKSSLSCRSTRTSTTSTPPRTLPALLHRSQRDRRVPMCEGNIYGNFRDPGRLGCQRGPIPGPSSAPAPPAAAPAPTSAPTSEEESDDPVAQLCQEGGVPLIEDGPNSAKQPREWSYKDIKEMPKDAQE</sequence>
<name>A0A0C9W5M2_9AGAM</name>
<feature type="region of interest" description="Disordered" evidence="1">
    <location>
        <begin position="42"/>
        <end position="184"/>
    </location>
</feature>
<keyword evidence="3" id="KW-1185">Reference proteome</keyword>
<evidence type="ECO:0000256" key="1">
    <source>
        <dbReference type="SAM" id="MobiDB-lite"/>
    </source>
</evidence>
<proteinExistence type="predicted"/>
<feature type="compositionally biased region" description="Low complexity" evidence="1">
    <location>
        <begin position="59"/>
        <end position="82"/>
    </location>
</feature>
<accession>A0A0C9W5M2</accession>
<dbReference type="HOGENOM" id="CLU_1468351_0_0_1"/>
<reference evidence="2 3" key="1">
    <citation type="submission" date="2014-04" db="EMBL/GenBank/DDBJ databases">
        <title>Evolutionary Origins and Diversification of the Mycorrhizal Mutualists.</title>
        <authorList>
            <consortium name="DOE Joint Genome Institute"/>
            <consortium name="Mycorrhizal Genomics Consortium"/>
            <person name="Kohler A."/>
            <person name="Kuo A."/>
            <person name="Nagy L.G."/>
            <person name="Floudas D."/>
            <person name="Copeland A."/>
            <person name="Barry K.W."/>
            <person name="Cichocki N."/>
            <person name="Veneault-Fourrey C."/>
            <person name="LaButti K."/>
            <person name="Lindquist E.A."/>
            <person name="Lipzen A."/>
            <person name="Lundell T."/>
            <person name="Morin E."/>
            <person name="Murat C."/>
            <person name="Riley R."/>
            <person name="Ohm R."/>
            <person name="Sun H."/>
            <person name="Tunlid A."/>
            <person name="Henrissat B."/>
            <person name="Grigoriev I.V."/>
            <person name="Hibbett D.S."/>
            <person name="Martin F."/>
        </authorList>
    </citation>
    <scope>NUCLEOTIDE SEQUENCE [LARGE SCALE GENOMIC DNA]</scope>
    <source>
        <strain evidence="2 3">MD-312</strain>
    </source>
</reference>
<dbReference type="EMBL" id="KN840052">
    <property type="protein sequence ID" value="KIJ57916.1"/>
    <property type="molecule type" value="Genomic_DNA"/>
</dbReference>